<accession>A0A481Z383</accession>
<dbReference type="NCBIfam" id="TIGR00231">
    <property type="entry name" value="small_GTP"/>
    <property type="match status" value="1"/>
</dbReference>
<dbReference type="PANTHER" id="PTHR24071">
    <property type="entry name" value="RAN GTPASE"/>
    <property type="match status" value="1"/>
</dbReference>
<dbReference type="InterPro" id="IPR002041">
    <property type="entry name" value="Ran_GTPase"/>
</dbReference>
<dbReference type="InterPro" id="IPR027417">
    <property type="entry name" value="P-loop_NTPase"/>
</dbReference>
<reference evidence="7" key="1">
    <citation type="journal article" date="2019" name="MBio">
        <title>Virus Genomes from Deep Sea Sediments Expand the Ocean Megavirome and Support Independent Origins of Viral Gigantism.</title>
        <authorList>
            <person name="Backstrom D."/>
            <person name="Yutin N."/>
            <person name="Jorgensen S.L."/>
            <person name="Dharamshi J."/>
            <person name="Homa F."/>
            <person name="Zaremba-Niedwiedzka K."/>
            <person name="Spang A."/>
            <person name="Wolf Y.I."/>
            <person name="Koonin E.V."/>
            <person name="Ettema T.J."/>
        </authorList>
    </citation>
    <scope>NUCLEOTIDE SEQUENCE</scope>
</reference>
<keyword evidence="6" id="KW-0342">GTP-binding</keyword>
<dbReference type="PROSITE" id="PS51418">
    <property type="entry name" value="RAN"/>
    <property type="match status" value="1"/>
</dbReference>
<evidence type="ECO:0000256" key="3">
    <source>
        <dbReference type="ARBA" id="ARBA00022448"/>
    </source>
</evidence>
<evidence type="ECO:0000256" key="4">
    <source>
        <dbReference type="ARBA" id="ARBA00022741"/>
    </source>
</evidence>
<dbReference type="Pfam" id="PF00071">
    <property type="entry name" value="Ras"/>
    <property type="match status" value="1"/>
</dbReference>
<dbReference type="EMBL" id="MK500477">
    <property type="protein sequence ID" value="QBK90333.1"/>
    <property type="molecule type" value="Genomic_DNA"/>
</dbReference>
<evidence type="ECO:0000256" key="5">
    <source>
        <dbReference type="ARBA" id="ARBA00022927"/>
    </source>
</evidence>
<dbReference type="SMART" id="SM00173">
    <property type="entry name" value="RAS"/>
    <property type="match status" value="1"/>
</dbReference>
<keyword evidence="3" id="KW-0813">Transport</keyword>
<dbReference type="InterPro" id="IPR005225">
    <property type="entry name" value="Small_GTP-bd"/>
</dbReference>
<comment type="similarity">
    <text evidence="2">Belongs to the small GTPase superfamily. Ran family.</text>
</comment>
<protein>
    <submittedName>
        <fullName evidence="7">Ras-related GTPase</fullName>
    </submittedName>
</protein>
<dbReference type="SMART" id="SM00175">
    <property type="entry name" value="RAB"/>
    <property type="match status" value="1"/>
</dbReference>
<comment type="subcellular location">
    <subcellularLocation>
        <location evidence="1">Host cell membrane</location>
        <topology evidence="1">Lipid-anchor</topology>
        <orientation evidence="1">Cytoplasmic side</orientation>
    </subcellularLocation>
</comment>
<organism evidence="7">
    <name type="scientific">Pithovirus LCPAC103</name>
    <dbReference type="NCBI Taxonomy" id="2506588"/>
    <lineage>
        <taxon>Viruses</taxon>
        <taxon>Pithoviruses</taxon>
    </lineage>
</organism>
<dbReference type="GO" id="GO:0003924">
    <property type="term" value="F:GTPase activity"/>
    <property type="evidence" value="ECO:0007669"/>
    <property type="project" value="InterPro"/>
</dbReference>
<keyword evidence="5" id="KW-0653">Protein transport</keyword>
<dbReference type="GO" id="GO:0005525">
    <property type="term" value="F:GTP binding"/>
    <property type="evidence" value="ECO:0007669"/>
    <property type="project" value="UniProtKB-KW"/>
</dbReference>
<keyword evidence="4" id="KW-0547">Nucleotide-binding</keyword>
<evidence type="ECO:0000256" key="6">
    <source>
        <dbReference type="ARBA" id="ARBA00023134"/>
    </source>
</evidence>
<gene>
    <name evidence="7" type="ORF">LCPAC103_00140</name>
</gene>
<dbReference type="SMART" id="SM00176">
    <property type="entry name" value="RAN"/>
    <property type="match status" value="1"/>
</dbReference>
<dbReference type="FunFam" id="3.40.50.300:FF:001447">
    <property type="entry name" value="Ras-related protein Rab-1B"/>
    <property type="match status" value="1"/>
</dbReference>
<evidence type="ECO:0000256" key="1">
    <source>
        <dbReference type="ARBA" id="ARBA00004112"/>
    </source>
</evidence>
<dbReference type="SMART" id="SM00174">
    <property type="entry name" value="RHO"/>
    <property type="match status" value="1"/>
</dbReference>
<proteinExistence type="inferred from homology"/>
<dbReference type="GO" id="GO:0020002">
    <property type="term" value="C:host cell plasma membrane"/>
    <property type="evidence" value="ECO:0007669"/>
    <property type="project" value="UniProtKB-SubCell"/>
</dbReference>
<name>A0A481Z383_9VIRU</name>
<sequence length="176" mass="19770">MEREFKIVLIGDKAVGKSAYLRRLLTKEYDESYAATLGVATHPLDLPTNYGIIKFNMWDTAGDDRFRGIGSAYYSGADGAIIMFALDSSSSFAKVKKFYRDLLAYGAIPVVICGNKLDLSDRTIQLTDSIERERTTRDGVPVINYGISVKHDQNLHQPLLWLARKLTGFHDLQFVD</sequence>
<evidence type="ECO:0000313" key="7">
    <source>
        <dbReference type="EMBL" id="QBK90333.1"/>
    </source>
</evidence>
<dbReference type="InterPro" id="IPR001806">
    <property type="entry name" value="Small_GTPase"/>
</dbReference>
<dbReference type="PRINTS" id="PR00449">
    <property type="entry name" value="RASTRNSFRMNG"/>
</dbReference>
<dbReference type="Gene3D" id="3.40.50.300">
    <property type="entry name" value="P-loop containing nucleotide triphosphate hydrolases"/>
    <property type="match status" value="1"/>
</dbReference>
<dbReference type="PROSITE" id="PS51419">
    <property type="entry name" value="RAB"/>
    <property type="match status" value="1"/>
</dbReference>
<dbReference type="PANTHER" id="PTHR24071:SF0">
    <property type="entry name" value="GTP-BINDING NUCLEAR PROTEIN RAN"/>
    <property type="match status" value="1"/>
</dbReference>
<dbReference type="GO" id="GO:0015031">
    <property type="term" value="P:protein transport"/>
    <property type="evidence" value="ECO:0007669"/>
    <property type="project" value="UniProtKB-KW"/>
</dbReference>
<dbReference type="SUPFAM" id="SSF52540">
    <property type="entry name" value="P-loop containing nucleoside triphosphate hydrolases"/>
    <property type="match status" value="1"/>
</dbReference>
<evidence type="ECO:0000256" key="2">
    <source>
        <dbReference type="ARBA" id="ARBA00008028"/>
    </source>
</evidence>